<reference evidence="1 2" key="1">
    <citation type="journal article" date="2014" name="Genome Biol. Evol.">
        <title>The genome of the myxosporean Thelohanellus kitauei shows adaptations to nutrient acquisition within its fish host.</title>
        <authorList>
            <person name="Yang Y."/>
            <person name="Xiong J."/>
            <person name="Zhou Z."/>
            <person name="Huo F."/>
            <person name="Miao W."/>
            <person name="Ran C."/>
            <person name="Liu Y."/>
            <person name="Zhang J."/>
            <person name="Feng J."/>
            <person name="Wang M."/>
            <person name="Wang M."/>
            <person name="Wang L."/>
            <person name="Yao B."/>
        </authorList>
    </citation>
    <scope>NUCLEOTIDE SEQUENCE [LARGE SCALE GENOMIC DNA]</scope>
    <source>
        <strain evidence="1">Wuqing</strain>
    </source>
</reference>
<evidence type="ECO:0000313" key="2">
    <source>
        <dbReference type="Proteomes" id="UP000031668"/>
    </source>
</evidence>
<gene>
    <name evidence="1" type="ORF">RF11_02294</name>
</gene>
<proteinExistence type="predicted"/>
<dbReference type="Proteomes" id="UP000031668">
    <property type="component" value="Unassembled WGS sequence"/>
</dbReference>
<keyword evidence="2" id="KW-1185">Reference proteome</keyword>
<dbReference type="EMBL" id="JWZT01002013">
    <property type="protein sequence ID" value="KII70597.1"/>
    <property type="molecule type" value="Genomic_DNA"/>
</dbReference>
<evidence type="ECO:0000313" key="1">
    <source>
        <dbReference type="EMBL" id="KII70597.1"/>
    </source>
</evidence>
<comment type="caution">
    <text evidence="1">The sequence shown here is derived from an EMBL/GenBank/DDBJ whole genome shotgun (WGS) entry which is preliminary data.</text>
</comment>
<organism evidence="1 2">
    <name type="scientific">Thelohanellus kitauei</name>
    <name type="common">Myxosporean</name>
    <dbReference type="NCBI Taxonomy" id="669202"/>
    <lineage>
        <taxon>Eukaryota</taxon>
        <taxon>Metazoa</taxon>
        <taxon>Cnidaria</taxon>
        <taxon>Myxozoa</taxon>
        <taxon>Myxosporea</taxon>
        <taxon>Bivalvulida</taxon>
        <taxon>Platysporina</taxon>
        <taxon>Myxobolidae</taxon>
        <taxon>Thelohanellus</taxon>
    </lineage>
</organism>
<accession>A0A0C2N9L3</accession>
<sequence>MSSHENLITNDFLDIKSKLSMTSSRFRIMEKPSTNLNSREVIWKTTFKQIFEQKKFIHDIEMFIHGWINHFQIASLSLAKILWALDAHSLDVLRRTAKDDNISFSEYFTEVIFKKVLAEFESSLNTGAESVRSSGETLQTVLENNILISPGNEVQDSRLILKTLLKDTNWHERNWYQIQESYPVLVNEACDLPSLYHYQLKWLKENLRFGIVLRNKETKALLVNLTQPCDLAHLKPYQIDKINLFFMQGLDIHMSINNTTDKQALSTALFVDSSWRNVHWDLSRPLTPPIISFMQKIENYETIGQLRHEQSQHILNRYVAKISRVATIRMPYLFDIKYLVIAFDEKGEVNIKTKGVGHAIKTSEKNITVSFSPEHASTIESNLPLPKSIFEDLVSGFVIPQKGKLRLPASHSMDNVYLLNKCYSEKDALKQIDANYKSSLIREKINYLFIYND</sequence>
<dbReference type="AlphaFoldDB" id="A0A0C2N9L3"/>
<protein>
    <submittedName>
        <fullName evidence="1">Uncharacterized protein</fullName>
    </submittedName>
</protein>
<name>A0A0C2N9L3_THEKT</name>